<gene>
    <name evidence="1" type="ORF">PAXRUDRAFT_30940</name>
</gene>
<reference evidence="2" key="2">
    <citation type="submission" date="2015-01" db="EMBL/GenBank/DDBJ databases">
        <title>Evolutionary Origins and Diversification of the Mycorrhizal Mutualists.</title>
        <authorList>
            <consortium name="DOE Joint Genome Institute"/>
            <consortium name="Mycorrhizal Genomics Consortium"/>
            <person name="Kohler A."/>
            <person name="Kuo A."/>
            <person name="Nagy L.G."/>
            <person name="Floudas D."/>
            <person name="Copeland A."/>
            <person name="Barry K.W."/>
            <person name="Cichocki N."/>
            <person name="Veneault-Fourrey C."/>
            <person name="LaButti K."/>
            <person name="Lindquist E.A."/>
            <person name="Lipzen A."/>
            <person name="Lundell T."/>
            <person name="Morin E."/>
            <person name="Murat C."/>
            <person name="Riley R."/>
            <person name="Ohm R."/>
            <person name="Sun H."/>
            <person name="Tunlid A."/>
            <person name="Henrissat B."/>
            <person name="Grigoriev I.V."/>
            <person name="Hibbett D.S."/>
            <person name="Martin F."/>
        </authorList>
    </citation>
    <scope>NUCLEOTIDE SEQUENCE [LARGE SCALE GENOMIC DNA]</scope>
    <source>
        <strain evidence="2">Ve08.2h10</strain>
    </source>
</reference>
<evidence type="ECO:0000313" key="2">
    <source>
        <dbReference type="Proteomes" id="UP000054538"/>
    </source>
</evidence>
<sequence>MLTEITEDEDIKQGQFPVPGANPCNQGLPKTHWHWAICEKLYLQHHNYQEKFTLLQKISTAKQKEAWHTKIKNWLKRMTDNMLKHIEVMGQTGAGIKTCSEIDTNQQNAFVTKWNNILGSGYVSKPWDIEKDAEGSENELDSTLTPTELSKKQKAYVNVDKQPEKIAQTVATTSTKKKSKKMTEKLMRQNEMEVAKVRAERDLVRSKVKLVKIELQRENLCEKKEHRQDHYRERHPVALSFNFSLHDDLTSNFGGSSTLPEFTPLASRSSSESTDLYTLPAALQWVKNCNK</sequence>
<organism evidence="1 2">
    <name type="scientific">Paxillus rubicundulus Ve08.2h10</name>
    <dbReference type="NCBI Taxonomy" id="930991"/>
    <lineage>
        <taxon>Eukaryota</taxon>
        <taxon>Fungi</taxon>
        <taxon>Dikarya</taxon>
        <taxon>Basidiomycota</taxon>
        <taxon>Agaricomycotina</taxon>
        <taxon>Agaricomycetes</taxon>
        <taxon>Agaricomycetidae</taxon>
        <taxon>Boletales</taxon>
        <taxon>Paxilineae</taxon>
        <taxon>Paxillaceae</taxon>
        <taxon>Paxillus</taxon>
    </lineage>
</organism>
<name>A0A0D0E3I3_9AGAM</name>
<protein>
    <recommendedName>
        <fullName evidence="3">No apical meristem-associated C-terminal domain-containing protein</fullName>
    </recommendedName>
</protein>
<dbReference type="HOGENOM" id="CLU_956769_0_0_1"/>
<keyword evidence="2" id="KW-1185">Reference proteome</keyword>
<dbReference type="InParanoid" id="A0A0D0E3I3"/>
<dbReference type="EMBL" id="KN824881">
    <property type="protein sequence ID" value="KIK98766.1"/>
    <property type="molecule type" value="Genomic_DNA"/>
</dbReference>
<evidence type="ECO:0008006" key="3">
    <source>
        <dbReference type="Google" id="ProtNLM"/>
    </source>
</evidence>
<dbReference type="Proteomes" id="UP000054538">
    <property type="component" value="Unassembled WGS sequence"/>
</dbReference>
<proteinExistence type="predicted"/>
<dbReference type="OrthoDB" id="2629601at2759"/>
<reference evidence="1 2" key="1">
    <citation type="submission" date="2014-04" db="EMBL/GenBank/DDBJ databases">
        <authorList>
            <consortium name="DOE Joint Genome Institute"/>
            <person name="Kuo A."/>
            <person name="Kohler A."/>
            <person name="Jargeat P."/>
            <person name="Nagy L.G."/>
            <person name="Floudas D."/>
            <person name="Copeland A."/>
            <person name="Barry K.W."/>
            <person name="Cichocki N."/>
            <person name="Veneault-Fourrey C."/>
            <person name="LaButti K."/>
            <person name="Lindquist E.A."/>
            <person name="Lipzen A."/>
            <person name="Lundell T."/>
            <person name="Morin E."/>
            <person name="Murat C."/>
            <person name="Sun H."/>
            <person name="Tunlid A."/>
            <person name="Henrissat B."/>
            <person name="Grigoriev I.V."/>
            <person name="Hibbett D.S."/>
            <person name="Martin F."/>
            <person name="Nordberg H.P."/>
            <person name="Cantor M.N."/>
            <person name="Hua S.X."/>
        </authorList>
    </citation>
    <scope>NUCLEOTIDE SEQUENCE [LARGE SCALE GENOMIC DNA]</scope>
    <source>
        <strain evidence="1 2">Ve08.2h10</strain>
    </source>
</reference>
<dbReference type="AlphaFoldDB" id="A0A0D0E3I3"/>
<evidence type="ECO:0000313" key="1">
    <source>
        <dbReference type="EMBL" id="KIK98766.1"/>
    </source>
</evidence>
<accession>A0A0D0E3I3</accession>